<organism evidence="1">
    <name type="scientific">Absidia glauca</name>
    <name type="common">Pin mould</name>
    <dbReference type="NCBI Taxonomy" id="4829"/>
    <lineage>
        <taxon>Eukaryota</taxon>
        <taxon>Fungi</taxon>
        <taxon>Fungi incertae sedis</taxon>
        <taxon>Mucoromycota</taxon>
        <taxon>Mucoromycotina</taxon>
        <taxon>Mucoromycetes</taxon>
        <taxon>Mucorales</taxon>
        <taxon>Cunninghamellaceae</taxon>
        <taxon>Absidia</taxon>
    </lineage>
</organism>
<sequence>MKTVRFNPTLENIGYTYSAAEYDRSHFFSSPPSPPPSFPNTHRPYIAPLDLSPRPKLMINTEMTSDPLFFTHLSTHYRDEEGWQVPPPSLETY</sequence>
<dbReference type="InParanoid" id="A0A168MPC9"/>
<dbReference type="AlphaFoldDB" id="A0A168MPC9"/>
<dbReference type="Proteomes" id="UP000078561">
    <property type="component" value="Unassembled WGS sequence"/>
</dbReference>
<gene>
    <name evidence="1" type="primary">ABSGL_04498.1 scaffold 5475</name>
</gene>
<dbReference type="OrthoDB" id="2264193at2759"/>
<evidence type="ECO:0000313" key="2">
    <source>
        <dbReference type="Proteomes" id="UP000078561"/>
    </source>
</evidence>
<name>A0A168MPC9_ABSGL</name>
<protein>
    <submittedName>
        <fullName evidence="1">Uncharacterized protein</fullName>
    </submittedName>
</protein>
<dbReference type="EMBL" id="LT552383">
    <property type="protein sequence ID" value="SAL98927.1"/>
    <property type="molecule type" value="Genomic_DNA"/>
</dbReference>
<evidence type="ECO:0000313" key="1">
    <source>
        <dbReference type="EMBL" id="SAL98927.1"/>
    </source>
</evidence>
<reference evidence="1" key="1">
    <citation type="submission" date="2016-04" db="EMBL/GenBank/DDBJ databases">
        <authorList>
            <person name="Evans L.H."/>
            <person name="Alamgir A."/>
            <person name="Owens N."/>
            <person name="Weber N.D."/>
            <person name="Virtaneva K."/>
            <person name="Barbian K."/>
            <person name="Babar A."/>
            <person name="Rosenke K."/>
        </authorList>
    </citation>
    <scope>NUCLEOTIDE SEQUENCE [LARGE SCALE GENOMIC DNA]</scope>
    <source>
        <strain evidence="1">CBS 101.48</strain>
    </source>
</reference>
<keyword evidence="2" id="KW-1185">Reference proteome</keyword>
<accession>A0A168MPC9</accession>
<proteinExistence type="predicted"/>